<dbReference type="EMBL" id="BAAAUV010000019">
    <property type="protein sequence ID" value="GAA3229667.1"/>
    <property type="molecule type" value="Genomic_DNA"/>
</dbReference>
<evidence type="ECO:0000313" key="2">
    <source>
        <dbReference type="EMBL" id="GAA3229667.1"/>
    </source>
</evidence>
<keyword evidence="3" id="KW-1185">Reference proteome</keyword>
<comment type="caution">
    <text evidence="2">The sequence shown here is derived from an EMBL/GenBank/DDBJ whole genome shotgun (WGS) entry which is preliminary data.</text>
</comment>
<gene>
    <name evidence="2" type="ORF">GCM10010468_59690</name>
</gene>
<protein>
    <recommendedName>
        <fullName evidence="4">PepSY domain-containing protein</fullName>
    </recommendedName>
</protein>
<organism evidence="2 3">
    <name type="scientific">Actinocorallia longicatena</name>
    <dbReference type="NCBI Taxonomy" id="111803"/>
    <lineage>
        <taxon>Bacteria</taxon>
        <taxon>Bacillati</taxon>
        <taxon>Actinomycetota</taxon>
        <taxon>Actinomycetes</taxon>
        <taxon>Streptosporangiales</taxon>
        <taxon>Thermomonosporaceae</taxon>
        <taxon>Actinocorallia</taxon>
    </lineage>
</organism>
<name>A0ABP6QKY0_9ACTN</name>
<feature type="signal peptide" evidence="1">
    <location>
        <begin position="1"/>
        <end position="24"/>
    </location>
</feature>
<sequence>MRRILLALVSAFALIMAVSPGAQACEAKCVKIVEPKPCKGIKQRCDWGGDPDAVFVEIHAKTKKKALAAARKAVANVKGAKVRPRILDVQAFKGGKRVLSKNYKIKGPHYVYLEKEDCWTVK</sequence>
<accession>A0ABP6QKY0</accession>
<dbReference type="RefSeq" id="WP_344834997.1">
    <property type="nucleotide sequence ID" value="NZ_BAAAUV010000019.1"/>
</dbReference>
<dbReference type="PROSITE" id="PS51257">
    <property type="entry name" value="PROKAR_LIPOPROTEIN"/>
    <property type="match status" value="1"/>
</dbReference>
<proteinExistence type="predicted"/>
<keyword evidence="1" id="KW-0732">Signal</keyword>
<evidence type="ECO:0000256" key="1">
    <source>
        <dbReference type="SAM" id="SignalP"/>
    </source>
</evidence>
<dbReference type="Proteomes" id="UP001501237">
    <property type="component" value="Unassembled WGS sequence"/>
</dbReference>
<evidence type="ECO:0008006" key="4">
    <source>
        <dbReference type="Google" id="ProtNLM"/>
    </source>
</evidence>
<reference evidence="3" key="1">
    <citation type="journal article" date="2019" name="Int. J. Syst. Evol. Microbiol.">
        <title>The Global Catalogue of Microorganisms (GCM) 10K type strain sequencing project: providing services to taxonomists for standard genome sequencing and annotation.</title>
        <authorList>
            <consortium name="The Broad Institute Genomics Platform"/>
            <consortium name="The Broad Institute Genome Sequencing Center for Infectious Disease"/>
            <person name="Wu L."/>
            <person name="Ma J."/>
        </authorList>
    </citation>
    <scope>NUCLEOTIDE SEQUENCE [LARGE SCALE GENOMIC DNA]</scope>
    <source>
        <strain evidence="3">JCM 9377</strain>
    </source>
</reference>
<evidence type="ECO:0000313" key="3">
    <source>
        <dbReference type="Proteomes" id="UP001501237"/>
    </source>
</evidence>
<feature type="chain" id="PRO_5045116807" description="PepSY domain-containing protein" evidence="1">
    <location>
        <begin position="25"/>
        <end position="122"/>
    </location>
</feature>